<sequence length="60" mass="7078">MRTVKSFTADNEFVLTDQINMYAKGNELEVLSFQIHTLEREGKTIFSAFVLYQWVEEEET</sequence>
<gene>
    <name evidence="1" type="ORF">J2Z37_003570</name>
</gene>
<reference evidence="1 2" key="1">
    <citation type="submission" date="2021-03" db="EMBL/GenBank/DDBJ databases">
        <title>Genomic Encyclopedia of Type Strains, Phase IV (KMG-IV): sequencing the most valuable type-strain genomes for metagenomic binning, comparative biology and taxonomic classification.</title>
        <authorList>
            <person name="Goeker M."/>
        </authorList>
    </citation>
    <scope>NUCLEOTIDE SEQUENCE [LARGE SCALE GENOMIC DNA]</scope>
    <source>
        <strain evidence="1 2">DSM 24738</strain>
    </source>
</reference>
<comment type="caution">
    <text evidence="1">The sequence shown here is derived from an EMBL/GenBank/DDBJ whole genome shotgun (WGS) entry which is preliminary data.</text>
</comment>
<name>A0ABS4GTE9_9BACL</name>
<dbReference type="EMBL" id="JAGGKT010000011">
    <property type="protein sequence ID" value="MBP1933557.1"/>
    <property type="molecule type" value="Genomic_DNA"/>
</dbReference>
<accession>A0ABS4GTE9</accession>
<evidence type="ECO:0000313" key="1">
    <source>
        <dbReference type="EMBL" id="MBP1933557.1"/>
    </source>
</evidence>
<proteinExistence type="predicted"/>
<dbReference type="RefSeq" id="WP_209811559.1">
    <property type="nucleotide sequence ID" value="NZ_JAGGKT010000011.1"/>
</dbReference>
<dbReference type="Proteomes" id="UP001519343">
    <property type="component" value="Unassembled WGS sequence"/>
</dbReference>
<evidence type="ECO:0000313" key="2">
    <source>
        <dbReference type="Proteomes" id="UP001519343"/>
    </source>
</evidence>
<protein>
    <submittedName>
        <fullName evidence="1">Uncharacterized protein</fullName>
    </submittedName>
</protein>
<keyword evidence="2" id="KW-1185">Reference proteome</keyword>
<organism evidence="1 2">
    <name type="scientific">Ammoniphilus resinae</name>
    <dbReference type="NCBI Taxonomy" id="861532"/>
    <lineage>
        <taxon>Bacteria</taxon>
        <taxon>Bacillati</taxon>
        <taxon>Bacillota</taxon>
        <taxon>Bacilli</taxon>
        <taxon>Bacillales</taxon>
        <taxon>Paenibacillaceae</taxon>
        <taxon>Aneurinibacillus group</taxon>
        <taxon>Ammoniphilus</taxon>
    </lineage>
</organism>